<dbReference type="GO" id="GO:0097730">
    <property type="term" value="C:non-motile cilium"/>
    <property type="evidence" value="ECO:0007669"/>
    <property type="project" value="InterPro"/>
</dbReference>
<evidence type="ECO:0000313" key="3">
    <source>
        <dbReference type="EMBL" id="GCC30703.1"/>
    </source>
</evidence>
<dbReference type="InterPro" id="IPR029775">
    <property type="entry name" value="NPHP4"/>
</dbReference>
<dbReference type="GO" id="GO:0035869">
    <property type="term" value="C:ciliary transition zone"/>
    <property type="evidence" value="ECO:0007669"/>
    <property type="project" value="TreeGrafter"/>
</dbReference>
<sequence>MAAAGQWRAPGAWTGVANSDIPPHAQRYAGLVDESEGFQLLLRTLEGLPFKASLLEGVANVQCQLRLTLFDTTYSHFFGRTWKSSPQPIMHTHGQPAKVFFNQSVYFHTPLNCAHIAIVVEVVAIAKKREDNERVLSCGFGILHLCGRQKSTPDTAKGQNIKRLSLYHGTPRALLHPKLQDPIEKNTFMTLIEGSTISYSFSSHPPLMEASHLIPENMLIAGSETVPGLVAPSKPTSNVLKKPNLMKTVTCYLDKLSLQLYPTLEKFEEELVELINADRLLKNDQVSDGNTVVIKERRLHVCVHNSWCYVQKPQVVVLIPGTVQGKSRNLSKSSQKTSLVLRSRIQLTEMVKLPMFAIVFHLEYVFSSSTGTDGKLSSSTSSLDNTAYMQILRWAVWNPFLGSHASDVTISLHGGPSPNPSNLLVYKTPSTDMSSEEVKQVESGTISFHFSCRSDKHADNNAELSGSTKSGGALGSQNSSFRRNTSDASKYPPEQMEPRGSIDHIPFDAVESHATEQLQELPFTPMQAPILTLMTESERATTVTSRAALAQLHAVGFPEILDDNNELATVIDPDELSNFNLQKEKADRLQSNEIILQFLAFSREPEGSSQPGSVYFTFQFYRFSPVTTQQMHLVKLRNSQKKTLKFTPFILIPLNKNGTGNLDSPGLELKFMVEPNYMKEGEQRWFMQYLATQTLQIDVWDAESLLLIGTATVELKYLLRQGHTAVQVSHELPVITTEYTPDVPMALANITKHGTVKPYGMTTITKGRLHMRLGNVAFIKSMWVSLKC</sequence>
<dbReference type="GO" id="GO:1904491">
    <property type="term" value="P:protein localization to ciliary transition zone"/>
    <property type="evidence" value="ECO:0007669"/>
    <property type="project" value="TreeGrafter"/>
</dbReference>
<gene>
    <name evidence="3" type="ORF">chiPu_0009157</name>
</gene>
<dbReference type="OMA" id="FLLEYTF"/>
<reference evidence="3 4" key="1">
    <citation type="journal article" date="2018" name="Nat. Ecol. Evol.">
        <title>Shark genomes provide insights into elasmobranch evolution and the origin of vertebrates.</title>
        <authorList>
            <person name="Hara Y"/>
            <person name="Yamaguchi K"/>
            <person name="Onimaru K"/>
            <person name="Kadota M"/>
            <person name="Koyanagi M"/>
            <person name="Keeley SD"/>
            <person name="Tatsumi K"/>
            <person name="Tanaka K"/>
            <person name="Motone F"/>
            <person name="Kageyama Y"/>
            <person name="Nozu R"/>
            <person name="Adachi N"/>
            <person name="Nishimura O"/>
            <person name="Nakagawa R"/>
            <person name="Tanegashima C"/>
            <person name="Kiyatake I"/>
            <person name="Matsumoto R"/>
            <person name="Murakumo K"/>
            <person name="Nishida K"/>
            <person name="Terakita A"/>
            <person name="Kuratani S"/>
            <person name="Sato K"/>
            <person name="Hyodo S Kuraku.S."/>
        </authorList>
    </citation>
    <scope>NUCLEOTIDE SEQUENCE [LARGE SCALE GENOMIC DNA]</scope>
</reference>
<dbReference type="GO" id="GO:0036064">
    <property type="term" value="C:ciliary basal body"/>
    <property type="evidence" value="ECO:0007669"/>
    <property type="project" value="TreeGrafter"/>
</dbReference>
<dbReference type="EMBL" id="BEZZ01000320">
    <property type="protein sequence ID" value="GCC30703.1"/>
    <property type="molecule type" value="Genomic_DNA"/>
</dbReference>
<dbReference type="Pfam" id="PF26186">
    <property type="entry name" value="NPHP4_C2_3rd"/>
    <property type="match status" value="1"/>
</dbReference>
<keyword evidence="4" id="KW-1185">Reference proteome</keyword>
<dbReference type="AlphaFoldDB" id="A0A401SJZ8"/>
<evidence type="ECO:0000259" key="2">
    <source>
        <dbReference type="Pfam" id="PF26186"/>
    </source>
</evidence>
<name>A0A401SJZ8_CHIPU</name>
<dbReference type="Proteomes" id="UP000287033">
    <property type="component" value="Unassembled WGS sequence"/>
</dbReference>
<proteinExistence type="predicted"/>
<dbReference type="OrthoDB" id="313446at2759"/>
<feature type="compositionally biased region" description="Polar residues" evidence="1">
    <location>
        <begin position="462"/>
        <end position="488"/>
    </location>
</feature>
<feature type="region of interest" description="Disordered" evidence="1">
    <location>
        <begin position="461"/>
        <end position="501"/>
    </location>
</feature>
<dbReference type="GO" id="GO:0097546">
    <property type="term" value="C:ciliary base"/>
    <property type="evidence" value="ECO:0007669"/>
    <property type="project" value="TreeGrafter"/>
</dbReference>
<organism evidence="3 4">
    <name type="scientific">Chiloscyllium punctatum</name>
    <name type="common">Brownbanded bambooshark</name>
    <name type="synonym">Hemiscyllium punctatum</name>
    <dbReference type="NCBI Taxonomy" id="137246"/>
    <lineage>
        <taxon>Eukaryota</taxon>
        <taxon>Metazoa</taxon>
        <taxon>Chordata</taxon>
        <taxon>Craniata</taxon>
        <taxon>Vertebrata</taxon>
        <taxon>Chondrichthyes</taxon>
        <taxon>Elasmobranchii</taxon>
        <taxon>Galeomorphii</taxon>
        <taxon>Galeoidea</taxon>
        <taxon>Orectolobiformes</taxon>
        <taxon>Hemiscylliidae</taxon>
        <taxon>Chiloscyllium</taxon>
    </lineage>
</organism>
<evidence type="ECO:0000313" key="4">
    <source>
        <dbReference type="Proteomes" id="UP000287033"/>
    </source>
</evidence>
<comment type="caution">
    <text evidence="3">The sequence shown here is derived from an EMBL/GenBank/DDBJ whole genome shotgun (WGS) entry which is preliminary data.</text>
</comment>
<dbReference type="STRING" id="137246.A0A401SJZ8"/>
<feature type="domain" description="NPHP4 C2-like" evidence="2">
    <location>
        <begin position="547"/>
        <end position="776"/>
    </location>
</feature>
<dbReference type="InterPro" id="IPR058765">
    <property type="entry name" value="NPHP4_C2-like"/>
</dbReference>
<dbReference type="GO" id="GO:0090090">
    <property type="term" value="P:negative regulation of canonical Wnt signaling pathway"/>
    <property type="evidence" value="ECO:0007669"/>
    <property type="project" value="InterPro"/>
</dbReference>
<dbReference type="PANTHER" id="PTHR31043">
    <property type="entry name" value="NEPHROCYSTIN-4"/>
    <property type="match status" value="1"/>
</dbReference>
<evidence type="ECO:0000256" key="1">
    <source>
        <dbReference type="SAM" id="MobiDB-lite"/>
    </source>
</evidence>
<dbReference type="PANTHER" id="PTHR31043:SF3">
    <property type="entry name" value="NEPHROCYSTIN-4"/>
    <property type="match status" value="1"/>
</dbReference>
<accession>A0A401SJZ8</accession>
<protein>
    <recommendedName>
        <fullName evidence="2">NPHP4 C2-like domain-containing protein</fullName>
    </recommendedName>
</protein>